<protein>
    <submittedName>
        <fullName evidence="2">Uncharacterized protein</fullName>
    </submittedName>
</protein>
<keyword evidence="3" id="KW-1185">Reference proteome</keyword>
<dbReference type="HOGENOM" id="CLU_1103184_0_0_1"/>
<dbReference type="AlphaFoldDB" id="M3ANG7"/>
<feature type="compositionally biased region" description="Basic and acidic residues" evidence="1">
    <location>
        <begin position="118"/>
        <end position="128"/>
    </location>
</feature>
<organism evidence="2 3">
    <name type="scientific">Pseudocercospora fijiensis (strain CIRAD86)</name>
    <name type="common">Black leaf streak disease fungus</name>
    <name type="synonym">Mycosphaerella fijiensis</name>
    <dbReference type="NCBI Taxonomy" id="383855"/>
    <lineage>
        <taxon>Eukaryota</taxon>
        <taxon>Fungi</taxon>
        <taxon>Dikarya</taxon>
        <taxon>Ascomycota</taxon>
        <taxon>Pezizomycotina</taxon>
        <taxon>Dothideomycetes</taxon>
        <taxon>Dothideomycetidae</taxon>
        <taxon>Mycosphaerellales</taxon>
        <taxon>Mycosphaerellaceae</taxon>
        <taxon>Pseudocercospora</taxon>
    </lineage>
</organism>
<accession>M3ANG7</accession>
<feature type="compositionally biased region" description="Polar residues" evidence="1">
    <location>
        <begin position="45"/>
        <end position="62"/>
    </location>
</feature>
<dbReference type="Proteomes" id="UP000016932">
    <property type="component" value="Unassembled WGS sequence"/>
</dbReference>
<name>M3ANG7_PSEFD</name>
<dbReference type="VEuPathDB" id="FungiDB:MYCFIDRAFT_212111"/>
<gene>
    <name evidence="2" type="ORF">MYCFIDRAFT_212111</name>
</gene>
<evidence type="ECO:0000256" key="1">
    <source>
        <dbReference type="SAM" id="MobiDB-lite"/>
    </source>
</evidence>
<sequence>MSTSTHRPKKQYIDPEMAVTIDDVREGRMPPLEKLNMESAVTYVDPNSNPASTTYQCESTGSWVIPGRRHSRGRSPVSSRRRRSSPYGRTVSSATSFTQESPTRRYAFDDEDSCSEAADIKPLERKSTSETLMEETAGTSAPAGSANVESATALATSKAPVLRRRDTWPSREFLHTDSGFDETMIEDIERGRPSTPLEQGSTHSDYHTPATHYNGDATHSDTTTLMNYDREGAGIPGLQDGAMALGKEVEDF</sequence>
<dbReference type="GeneID" id="19337616"/>
<dbReference type="KEGG" id="pfj:MYCFIDRAFT_212111"/>
<evidence type="ECO:0000313" key="2">
    <source>
        <dbReference type="EMBL" id="EME79017.1"/>
    </source>
</evidence>
<feature type="region of interest" description="Disordered" evidence="1">
    <location>
        <begin position="192"/>
        <end position="232"/>
    </location>
</feature>
<feature type="region of interest" description="Disordered" evidence="1">
    <location>
        <begin position="45"/>
        <end position="161"/>
    </location>
</feature>
<feature type="compositionally biased region" description="Polar residues" evidence="1">
    <location>
        <begin position="90"/>
        <end position="101"/>
    </location>
</feature>
<dbReference type="RefSeq" id="XP_007929852.1">
    <property type="nucleotide sequence ID" value="XM_007931661.1"/>
</dbReference>
<reference evidence="2 3" key="1">
    <citation type="journal article" date="2012" name="PLoS Pathog.">
        <title>Diverse lifestyles and strategies of plant pathogenesis encoded in the genomes of eighteen Dothideomycetes fungi.</title>
        <authorList>
            <person name="Ohm R.A."/>
            <person name="Feau N."/>
            <person name="Henrissat B."/>
            <person name="Schoch C.L."/>
            <person name="Horwitz B.A."/>
            <person name="Barry K.W."/>
            <person name="Condon B.J."/>
            <person name="Copeland A.C."/>
            <person name="Dhillon B."/>
            <person name="Glaser F."/>
            <person name="Hesse C.N."/>
            <person name="Kosti I."/>
            <person name="LaButti K."/>
            <person name="Lindquist E.A."/>
            <person name="Lucas S."/>
            <person name="Salamov A.A."/>
            <person name="Bradshaw R.E."/>
            <person name="Ciuffetti L."/>
            <person name="Hamelin R.C."/>
            <person name="Kema G.H.J."/>
            <person name="Lawrence C."/>
            <person name="Scott J.A."/>
            <person name="Spatafora J.W."/>
            <person name="Turgeon B.G."/>
            <person name="de Wit P.J.G.M."/>
            <person name="Zhong S."/>
            <person name="Goodwin S.B."/>
            <person name="Grigoriev I.V."/>
        </authorList>
    </citation>
    <scope>NUCLEOTIDE SEQUENCE [LARGE SCALE GENOMIC DNA]</scope>
    <source>
        <strain evidence="2 3">CIRAD86</strain>
    </source>
</reference>
<evidence type="ECO:0000313" key="3">
    <source>
        <dbReference type="Proteomes" id="UP000016932"/>
    </source>
</evidence>
<proteinExistence type="predicted"/>
<feature type="compositionally biased region" description="Basic residues" evidence="1">
    <location>
        <begin position="67"/>
        <end position="84"/>
    </location>
</feature>
<dbReference type="EMBL" id="KB446562">
    <property type="protein sequence ID" value="EME79017.1"/>
    <property type="molecule type" value="Genomic_DNA"/>
</dbReference>